<name>A0A5C5WGW0_9PLAN</name>
<dbReference type="EMBL" id="SIHI01000019">
    <property type="protein sequence ID" value="TWT49032.1"/>
    <property type="molecule type" value="Genomic_DNA"/>
</dbReference>
<proteinExistence type="predicted"/>
<sequence length="109" mass="12007">MIDRMIHALASVECEQFAKSDRIKAAVCIDEGEESATNDRINYAVGESETGQGDDFSRINHAVGGVVPPAAGGHYARWFPSGKSVRKEQNKRFPSFLWRGNSPQIGIDR</sequence>
<dbReference type="AlphaFoldDB" id="A0A5C5WGW0"/>
<dbReference type="Proteomes" id="UP000317243">
    <property type="component" value="Unassembled WGS sequence"/>
</dbReference>
<comment type="caution">
    <text evidence="1">The sequence shown here is derived from an EMBL/GenBank/DDBJ whole genome shotgun (WGS) entry which is preliminary data.</text>
</comment>
<protein>
    <submittedName>
        <fullName evidence="1">Uncharacterized protein</fullName>
    </submittedName>
</protein>
<gene>
    <name evidence="1" type="ORF">KOR42_39480</name>
</gene>
<accession>A0A5C5WGW0</accession>
<evidence type="ECO:0000313" key="1">
    <source>
        <dbReference type="EMBL" id="TWT49032.1"/>
    </source>
</evidence>
<keyword evidence="2" id="KW-1185">Reference proteome</keyword>
<reference evidence="1 2" key="1">
    <citation type="submission" date="2019-02" db="EMBL/GenBank/DDBJ databases">
        <title>Deep-cultivation of Planctomycetes and their phenomic and genomic characterization uncovers novel biology.</title>
        <authorList>
            <person name="Wiegand S."/>
            <person name="Jogler M."/>
            <person name="Boedeker C."/>
            <person name="Pinto D."/>
            <person name="Vollmers J."/>
            <person name="Rivas-Marin E."/>
            <person name="Kohn T."/>
            <person name="Peeters S.H."/>
            <person name="Heuer A."/>
            <person name="Rast P."/>
            <person name="Oberbeckmann S."/>
            <person name="Bunk B."/>
            <person name="Jeske O."/>
            <person name="Meyerdierks A."/>
            <person name="Storesund J.E."/>
            <person name="Kallscheuer N."/>
            <person name="Luecker S."/>
            <person name="Lage O.M."/>
            <person name="Pohl T."/>
            <person name="Merkel B.J."/>
            <person name="Hornburger P."/>
            <person name="Mueller R.-W."/>
            <person name="Bruemmer F."/>
            <person name="Labrenz M."/>
            <person name="Spormann A.M."/>
            <person name="Op Den Camp H."/>
            <person name="Overmann J."/>
            <person name="Amann R."/>
            <person name="Jetten M.S.M."/>
            <person name="Mascher T."/>
            <person name="Medema M.H."/>
            <person name="Devos D.P."/>
            <person name="Kaster A.-K."/>
            <person name="Ovreas L."/>
            <person name="Rohde M."/>
            <person name="Galperin M.Y."/>
            <person name="Jogler C."/>
        </authorList>
    </citation>
    <scope>NUCLEOTIDE SEQUENCE [LARGE SCALE GENOMIC DNA]</scope>
    <source>
        <strain evidence="1 2">KOR42</strain>
    </source>
</reference>
<evidence type="ECO:0000313" key="2">
    <source>
        <dbReference type="Proteomes" id="UP000317243"/>
    </source>
</evidence>
<organism evidence="1 2">
    <name type="scientific">Thalassoglobus neptunius</name>
    <dbReference type="NCBI Taxonomy" id="1938619"/>
    <lineage>
        <taxon>Bacteria</taxon>
        <taxon>Pseudomonadati</taxon>
        <taxon>Planctomycetota</taxon>
        <taxon>Planctomycetia</taxon>
        <taxon>Planctomycetales</taxon>
        <taxon>Planctomycetaceae</taxon>
        <taxon>Thalassoglobus</taxon>
    </lineage>
</organism>